<comment type="similarity">
    <text evidence="8">Belongs to the NhaC Na(+)/H(+) (TC 2.A.35) antiporter family.</text>
</comment>
<keyword evidence="4" id="KW-1003">Cell membrane</keyword>
<keyword evidence="2" id="KW-0813">Transport</keyword>
<evidence type="ECO:0000256" key="3">
    <source>
        <dbReference type="ARBA" id="ARBA00022449"/>
    </source>
</evidence>
<protein>
    <submittedName>
        <fullName evidence="11">Na+/H+ antiporter NhaC family protein</fullName>
    </submittedName>
</protein>
<comment type="caution">
    <text evidence="11">The sequence shown here is derived from an EMBL/GenBank/DDBJ whole genome shotgun (WGS) entry which is preliminary data.</text>
</comment>
<evidence type="ECO:0000256" key="8">
    <source>
        <dbReference type="ARBA" id="ARBA00038435"/>
    </source>
</evidence>
<dbReference type="RefSeq" id="WP_160360863.1">
    <property type="nucleotide sequence ID" value="NZ_WSRQ01000051.1"/>
</dbReference>
<feature type="transmembrane region" description="Helical" evidence="9">
    <location>
        <begin position="386"/>
        <end position="407"/>
    </location>
</feature>
<dbReference type="PANTHER" id="PTHR33451:SF3">
    <property type="entry name" value="MALATE-2H(+)_NA(+)-LACTATE ANTIPORTER"/>
    <property type="match status" value="1"/>
</dbReference>
<feature type="transmembrane region" description="Helical" evidence="9">
    <location>
        <begin position="99"/>
        <end position="130"/>
    </location>
</feature>
<dbReference type="Pfam" id="PF03553">
    <property type="entry name" value="Na_H_antiporter"/>
    <property type="match status" value="1"/>
</dbReference>
<evidence type="ECO:0000313" key="12">
    <source>
        <dbReference type="Proteomes" id="UP000656077"/>
    </source>
</evidence>
<feature type="domain" description="Na+/H+ antiporter NhaC-like C-terminal" evidence="10">
    <location>
        <begin position="149"/>
        <end position="430"/>
    </location>
</feature>
<evidence type="ECO:0000259" key="10">
    <source>
        <dbReference type="Pfam" id="PF03553"/>
    </source>
</evidence>
<sequence length="443" mass="48022">MEIAIAFIVCFLLLICSSIKGIFVGYSLSIGLLIFIILACKRKFKLMDVLRMAYNGGKKSFIVLQIFILIGAVTSTWMASGTVPAIVYYGIKLLDPNTFIISVFLICSAVSFLLGTSFGTVGTVGVAFMVMARGGDANLSLVAGAILSGAYFGDRCSPMSSSANLVANITETNLYTNIKNMFKSSAVPLLIAILIYLLLSLMFPLNIVENNISSEIIKNFDISIITLMPAFIVLILCIFRINVKVAITISIIAASAIGIMVQKTSVIDIMRYIVMGYDIETNPVLSEIIKGGGIVSMLKSAYIVFVSSAFTGIFEGTKMLESLDSITNKSDSRSGSFFTTIIVSIITSAFGCTQTLALILTHMLVKKNYEENGIDKESLALDIENSAIVIAPLIPWNIALLVPLATLNAGESAILYAFYLYLIPLTNVLYFKIRNSKKLAIQN</sequence>
<keyword evidence="5 9" id="KW-0812">Transmembrane</keyword>
<feature type="transmembrane region" description="Helical" evidence="9">
    <location>
        <begin position="300"/>
        <end position="317"/>
    </location>
</feature>
<keyword evidence="6 9" id="KW-1133">Transmembrane helix</keyword>
<name>A0A964RRA0_9CLOT</name>
<proteinExistence type="inferred from homology"/>
<dbReference type="EMBL" id="WSRQ01000051">
    <property type="protein sequence ID" value="MVX66273.1"/>
    <property type="molecule type" value="Genomic_DNA"/>
</dbReference>
<organism evidence="11 12">
    <name type="scientific">Clostridium chromiireducens</name>
    <dbReference type="NCBI Taxonomy" id="225345"/>
    <lineage>
        <taxon>Bacteria</taxon>
        <taxon>Bacillati</taxon>
        <taxon>Bacillota</taxon>
        <taxon>Clostridia</taxon>
        <taxon>Eubacteriales</taxon>
        <taxon>Clostridiaceae</taxon>
        <taxon>Clostridium</taxon>
    </lineage>
</organism>
<reference evidence="11" key="1">
    <citation type="submission" date="2019-12" db="EMBL/GenBank/DDBJ databases">
        <title>Microbes associate with the intestines of laboratory mice.</title>
        <authorList>
            <person name="Navarre W."/>
            <person name="Wong E."/>
        </authorList>
    </citation>
    <scope>NUCLEOTIDE SEQUENCE</scope>
    <source>
        <strain evidence="11">NM79_F5</strain>
    </source>
</reference>
<dbReference type="Proteomes" id="UP000656077">
    <property type="component" value="Unassembled WGS sequence"/>
</dbReference>
<evidence type="ECO:0000256" key="2">
    <source>
        <dbReference type="ARBA" id="ARBA00022448"/>
    </source>
</evidence>
<dbReference type="InterPro" id="IPR018461">
    <property type="entry name" value="Na/H_Antiport_NhaC-like_C"/>
</dbReference>
<evidence type="ECO:0000256" key="9">
    <source>
        <dbReference type="SAM" id="Phobius"/>
    </source>
</evidence>
<accession>A0A964RRA0</accession>
<evidence type="ECO:0000313" key="11">
    <source>
        <dbReference type="EMBL" id="MVX66273.1"/>
    </source>
</evidence>
<evidence type="ECO:0000256" key="7">
    <source>
        <dbReference type="ARBA" id="ARBA00023136"/>
    </source>
</evidence>
<evidence type="ECO:0000256" key="6">
    <source>
        <dbReference type="ARBA" id="ARBA00022989"/>
    </source>
</evidence>
<evidence type="ECO:0000256" key="5">
    <source>
        <dbReference type="ARBA" id="ARBA00022692"/>
    </source>
</evidence>
<feature type="transmembrane region" description="Helical" evidence="9">
    <location>
        <begin position="60"/>
        <end position="79"/>
    </location>
</feature>
<gene>
    <name evidence="11" type="ORF">GKZ28_21580</name>
</gene>
<feature type="transmembrane region" description="Helical" evidence="9">
    <location>
        <begin position="220"/>
        <end position="239"/>
    </location>
</feature>
<evidence type="ECO:0000256" key="4">
    <source>
        <dbReference type="ARBA" id="ARBA00022475"/>
    </source>
</evidence>
<dbReference type="GO" id="GO:0015297">
    <property type="term" value="F:antiporter activity"/>
    <property type="evidence" value="ECO:0007669"/>
    <property type="project" value="UniProtKB-KW"/>
</dbReference>
<dbReference type="GO" id="GO:0005886">
    <property type="term" value="C:plasma membrane"/>
    <property type="evidence" value="ECO:0007669"/>
    <property type="project" value="UniProtKB-SubCell"/>
</dbReference>
<evidence type="ECO:0000256" key="1">
    <source>
        <dbReference type="ARBA" id="ARBA00004651"/>
    </source>
</evidence>
<feature type="transmembrane region" description="Helical" evidence="9">
    <location>
        <begin position="6"/>
        <end position="39"/>
    </location>
</feature>
<keyword evidence="3" id="KW-0050">Antiport</keyword>
<comment type="subcellular location">
    <subcellularLocation>
        <location evidence="1">Cell membrane</location>
        <topology evidence="1">Multi-pass membrane protein</topology>
    </subcellularLocation>
</comment>
<feature type="transmembrane region" description="Helical" evidence="9">
    <location>
        <begin position="413"/>
        <end position="431"/>
    </location>
</feature>
<dbReference type="InterPro" id="IPR052180">
    <property type="entry name" value="NhaC_Na-H+_Antiporter"/>
</dbReference>
<feature type="transmembrane region" description="Helical" evidence="9">
    <location>
        <begin position="186"/>
        <end position="208"/>
    </location>
</feature>
<dbReference type="PANTHER" id="PTHR33451">
    <property type="entry name" value="MALATE-2H(+)/NA(+)-LACTATE ANTIPORTER"/>
    <property type="match status" value="1"/>
</dbReference>
<keyword evidence="7 9" id="KW-0472">Membrane</keyword>
<dbReference type="AlphaFoldDB" id="A0A964RRA0"/>
<feature type="transmembrane region" description="Helical" evidence="9">
    <location>
        <begin position="337"/>
        <end position="365"/>
    </location>
</feature>